<protein>
    <submittedName>
        <fullName evidence="1">Uncharacterized protein</fullName>
    </submittedName>
</protein>
<dbReference type="EMBL" id="CP000828">
    <property type="protein sequence ID" value="ABW28103.1"/>
    <property type="molecule type" value="Genomic_DNA"/>
</dbReference>
<name>B0CDN4_ACAM1</name>
<proteinExistence type="predicted"/>
<keyword evidence="2" id="KW-1185">Reference proteome</keyword>
<dbReference type="KEGG" id="amr:AM1_3107"/>
<accession>B0CDN4</accession>
<gene>
    <name evidence="1" type="ordered locus">AM1_3107</name>
</gene>
<evidence type="ECO:0000313" key="1">
    <source>
        <dbReference type="EMBL" id="ABW28103.1"/>
    </source>
</evidence>
<evidence type="ECO:0000313" key="2">
    <source>
        <dbReference type="Proteomes" id="UP000000268"/>
    </source>
</evidence>
<reference evidence="1 2" key="1">
    <citation type="journal article" date="2008" name="Proc. Natl. Acad. Sci. U.S.A.">
        <title>Niche adaptation and genome expansion in the chlorophyll d-producing cyanobacterium Acaryochloris marina.</title>
        <authorList>
            <person name="Swingley W.D."/>
            <person name="Chen M."/>
            <person name="Cheung P.C."/>
            <person name="Conrad A.L."/>
            <person name="Dejesa L.C."/>
            <person name="Hao J."/>
            <person name="Honchak B.M."/>
            <person name="Karbach L.E."/>
            <person name="Kurdoglu A."/>
            <person name="Lahiri S."/>
            <person name="Mastrian S.D."/>
            <person name="Miyashita H."/>
            <person name="Page L."/>
            <person name="Ramakrishna P."/>
            <person name="Satoh S."/>
            <person name="Sattley W.M."/>
            <person name="Shimada Y."/>
            <person name="Taylor H.L."/>
            <person name="Tomo T."/>
            <person name="Tsuchiya T."/>
            <person name="Wang Z.T."/>
            <person name="Raymond J."/>
            <person name="Mimuro M."/>
            <person name="Blankenship R.E."/>
            <person name="Touchman J.W."/>
        </authorList>
    </citation>
    <scope>NUCLEOTIDE SEQUENCE [LARGE SCALE GENOMIC DNA]</scope>
    <source>
        <strain evidence="2">MBIC 11017</strain>
    </source>
</reference>
<dbReference type="OrthoDB" id="9850914at2"/>
<dbReference type="AlphaFoldDB" id="B0CDN4"/>
<dbReference type="RefSeq" id="WP_012163531.1">
    <property type="nucleotide sequence ID" value="NC_009925.1"/>
</dbReference>
<sequence>MLETFVDTINTQDFSETGFIEILSVQQRKNTGHLNIALKLQMAILSEPGVEMTEYWRLDLEQVQANSISLGYSRHSHLSPEHCLLWCYQQPIKSVVIPNPLEEAEINYLLGRWYCIHQERVGTWIPFKISKYKLLRGGYVIAQAPETLILDYQTVLDEMEIDYSAYVSDLPSWHDSNRGWVEEKKDFQILTFDSSYVIAADISAKCFSTRYGSAEWYGSSEN</sequence>
<dbReference type="Proteomes" id="UP000000268">
    <property type="component" value="Chromosome"/>
</dbReference>
<dbReference type="HOGENOM" id="CLU_1243097_0_0_3"/>
<organism evidence="1 2">
    <name type="scientific">Acaryochloris marina (strain MBIC 11017)</name>
    <dbReference type="NCBI Taxonomy" id="329726"/>
    <lineage>
        <taxon>Bacteria</taxon>
        <taxon>Bacillati</taxon>
        <taxon>Cyanobacteriota</taxon>
        <taxon>Cyanophyceae</taxon>
        <taxon>Acaryochloridales</taxon>
        <taxon>Acaryochloridaceae</taxon>
        <taxon>Acaryochloris</taxon>
    </lineage>
</organism>